<proteinExistence type="inferred from homology"/>
<evidence type="ECO:0000313" key="8">
    <source>
        <dbReference type="EMBL" id="PWB75274.1"/>
    </source>
</evidence>
<feature type="active site" evidence="5">
    <location>
        <position position="108"/>
    </location>
</feature>
<dbReference type="GO" id="GO:0016020">
    <property type="term" value="C:membrane"/>
    <property type="evidence" value="ECO:0007669"/>
    <property type="project" value="UniProtKB-SubCell"/>
</dbReference>
<organism evidence="8 9">
    <name type="scientific">candidate division GN15 bacterium</name>
    <dbReference type="NCBI Taxonomy" id="2072418"/>
    <lineage>
        <taxon>Bacteria</taxon>
        <taxon>candidate division GN15</taxon>
    </lineage>
</organism>
<comment type="subcellular location">
    <subcellularLocation>
        <location evidence="6">Membrane</location>
        <topology evidence="6">Single-pass type II membrane protein</topology>
    </subcellularLocation>
</comment>
<dbReference type="Pfam" id="PF10502">
    <property type="entry name" value="Peptidase_S26"/>
    <property type="match status" value="1"/>
</dbReference>
<dbReference type="SUPFAM" id="SSF51306">
    <property type="entry name" value="LexA/Signal peptidase"/>
    <property type="match status" value="1"/>
</dbReference>
<dbReference type="GO" id="GO:0006465">
    <property type="term" value="P:signal peptide processing"/>
    <property type="evidence" value="ECO:0007669"/>
    <property type="project" value="InterPro"/>
</dbReference>
<feature type="domain" description="Peptidase S26" evidence="7">
    <location>
        <begin position="32"/>
        <end position="199"/>
    </location>
</feature>
<evidence type="ECO:0000256" key="2">
    <source>
        <dbReference type="ARBA" id="ARBA00009370"/>
    </source>
</evidence>
<dbReference type="AlphaFoldDB" id="A0A855X3B0"/>
<keyword evidence="6" id="KW-0645">Protease</keyword>
<dbReference type="CDD" id="cd06530">
    <property type="entry name" value="S26_SPase_I"/>
    <property type="match status" value="1"/>
</dbReference>
<feature type="active site" evidence="5">
    <location>
        <position position="63"/>
    </location>
</feature>
<sequence>MDQDFLIQEHKQIESQKAARQFLNQKQRKPLWREYLETAVIAVVAALLLRLFVVSAYRVNSGSMADSLLEGDYIFVNKLAYEYGGKTPQLGDIIVFKYPNNPDKDFIKRVVALPGQTVQIADKVMYVDGQVAPVPEGTKFTDQKVLPGDLSFRDNFGPFTIPSGEYFVLGDNRDDSRDSRFWGTVPSANILGKAVFVYWSWQPDKDVPGWGFPYVIDAIQWIGYGLYNFPSHTRWDRIGTAL</sequence>
<evidence type="ECO:0000259" key="7">
    <source>
        <dbReference type="Pfam" id="PF10502"/>
    </source>
</evidence>
<dbReference type="Proteomes" id="UP000250918">
    <property type="component" value="Unassembled WGS sequence"/>
</dbReference>
<dbReference type="InterPro" id="IPR019758">
    <property type="entry name" value="Pept_S26A_signal_pept_1_CS"/>
</dbReference>
<dbReference type="GO" id="GO:0009003">
    <property type="term" value="F:signal peptidase activity"/>
    <property type="evidence" value="ECO:0007669"/>
    <property type="project" value="UniProtKB-EC"/>
</dbReference>
<dbReference type="PROSITE" id="PS00760">
    <property type="entry name" value="SPASE_I_2"/>
    <property type="match status" value="1"/>
</dbReference>
<reference evidence="8 9" key="1">
    <citation type="journal article" date="2018" name="ISME J.">
        <title>A methanotrophic archaeon couples anaerobic oxidation of methane to Fe(III) reduction.</title>
        <authorList>
            <person name="Cai C."/>
            <person name="Leu A.O."/>
            <person name="Xie G.J."/>
            <person name="Guo J."/>
            <person name="Feng Y."/>
            <person name="Zhao J.X."/>
            <person name="Tyson G.W."/>
            <person name="Yuan Z."/>
            <person name="Hu S."/>
        </authorList>
    </citation>
    <scope>NUCLEOTIDE SEQUENCE [LARGE SCALE GENOMIC DNA]</scope>
    <source>
        <strain evidence="8">FeB_12</strain>
    </source>
</reference>
<keyword evidence="6" id="KW-0472">Membrane</keyword>
<dbReference type="EC" id="3.4.21.89" evidence="3 6"/>
<comment type="caution">
    <text evidence="8">The sequence shown here is derived from an EMBL/GenBank/DDBJ whole genome shotgun (WGS) entry which is preliminary data.</text>
</comment>
<keyword evidence="4 6" id="KW-0378">Hydrolase</keyword>
<evidence type="ECO:0000256" key="6">
    <source>
        <dbReference type="RuleBase" id="RU362042"/>
    </source>
</evidence>
<name>A0A855X3B0_9BACT</name>
<dbReference type="PRINTS" id="PR00727">
    <property type="entry name" value="LEADERPTASE"/>
</dbReference>
<keyword evidence="6" id="KW-1133">Transmembrane helix</keyword>
<dbReference type="InterPro" id="IPR036286">
    <property type="entry name" value="LexA/Signal_pep-like_sf"/>
</dbReference>
<keyword evidence="6" id="KW-0812">Transmembrane</keyword>
<dbReference type="NCBIfam" id="TIGR02227">
    <property type="entry name" value="sigpep_I_bact"/>
    <property type="match status" value="1"/>
</dbReference>
<gene>
    <name evidence="8" type="primary">lepB</name>
    <name evidence="8" type="ORF">C3F09_02635</name>
</gene>
<dbReference type="EMBL" id="PQAP01000011">
    <property type="protein sequence ID" value="PWB75274.1"/>
    <property type="molecule type" value="Genomic_DNA"/>
</dbReference>
<dbReference type="InterPro" id="IPR019533">
    <property type="entry name" value="Peptidase_S26"/>
</dbReference>
<feature type="transmembrane region" description="Helical" evidence="6">
    <location>
        <begin position="35"/>
        <end position="57"/>
    </location>
</feature>
<dbReference type="PANTHER" id="PTHR43390:SF1">
    <property type="entry name" value="CHLOROPLAST PROCESSING PEPTIDASE"/>
    <property type="match status" value="1"/>
</dbReference>
<dbReference type="PANTHER" id="PTHR43390">
    <property type="entry name" value="SIGNAL PEPTIDASE I"/>
    <property type="match status" value="1"/>
</dbReference>
<evidence type="ECO:0000256" key="4">
    <source>
        <dbReference type="ARBA" id="ARBA00022801"/>
    </source>
</evidence>
<evidence type="ECO:0000313" key="9">
    <source>
        <dbReference type="Proteomes" id="UP000250918"/>
    </source>
</evidence>
<dbReference type="InterPro" id="IPR019757">
    <property type="entry name" value="Pept_S26A_signal_pept_1_Lys-AS"/>
</dbReference>
<evidence type="ECO:0000256" key="1">
    <source>
        <dbReference type="ARBA" id="ARBA00000677"/>
    </source>
</evidence>
<dbReference type="Gene3D" id="2.10.109.10">
    <property type="entry name" value="Umud Fragment, subunit A"/>
    <property type="match status" value="1"/>
</dbReference>
<comment type="similarity">
    <text evidence="2 6">Belongs to the peptidase S26 family.</text>
</comment>
<dbReference type="PROSITE" id="PS00761">
    <property type="entry name" value="SPASE_I_3"/>
    <property type="match status" value="1"/>
</dbReference>
<evidence type="ECO:0000256" key="5">
    <source>
        <dbReference type="PIRSR" id="PIRSR600223-1"/>
    </source>
</evidence>
<accession>A0A855X3B0</accession>
<protein>
    <recommendedName>
        <fullName evidence="3 6">Signal peptidase I</fullName>
        <ecNumber evidence="3 6">3.4.21.89</ecNumber>
    </recommendedName>
</protein>
<dbReference type="GO" id="GO:0004252">
    <property type="term" value="F:serine-type endopeptidase activity"/>
    <property type="evidence" value="ECO:0007669"/>
    <property type="project" value="InterPro"/>
</dbReference>
<evidence type="ECO:0000256" key="3">
    <source>
        <dbReference type="ARBA" id="ARBA00013208"/>
    </source>
</evidence>
<comment type="catalytic activity">
    <reaction evidence="1 6">
        <text>Cleavage of hydrophobic, N-terminal signal or leader sequences from secreted and periplasmic proteins.</text>
        <dbReference type="EC" id="3.4.21.89"/>
    </reaction>
</comment>
<dbReference type="InterPro" id="IPR000223">
    <property type="entry name" value="Pept_S26A_signal_pept_1"/>
</dbReference>